<dbReference type="PANTHER" id="PTHR11764">
    <property type="entry name" value="TERPENE CYCLASE/MUTASE FAMILY MEMBER"/>
    <property type="match status" value="1"/>
</dbReference>
<dbReference type="Pfam" id="PF13243">
    <property type="entry name" value="SQHop_cyclase_C"/>
    <property type="match status" value="1"/>
</dbReference>
<dbReference type="GO" id="GO:0016104">
    <property type="term" value="P:triterpenoid biosynthetic process"/>
    <property type="evidence" value="ECO:0007669"/>
    <property type="project" value="InterPro"/>
</dbReference>
<protein>
    <recommendedName>
        <fullName evidence="7">Terpene cyclase/mutase family member</fullName>
        <ecNumber evidence="7">5.4.99.-</ecNumber>
    </recommendedName>
</protein>
<dbReference type="InterPro" id="IPR032696">
    <property type="entry name" value="SQ_cyclase_C"/>
</dbReference>
<dbReference type="PROSITE" id="PS01074">
    <property type="entry name" value="TERPENE_SYNTHASES"/>
    <property type="match status" value="1"/>
</dbReference>
<dbReference type="SUPFAM" id="SSF48239">
    <property type="entry name" value="Terpenoid cyclases/Protein prenyltransferases"/>
    <property type="match status" value="2"/>
</dbReference>
<dbReference type="FunFam" id="1.50.10.20:FF:000003">
    <property type="entry name" value="Terpene cyclase/mutase family member"/>
    <property type="match status" value="1"/>
</dbReference>
<evidence type="ECO:0000256" key="4">
    <source>
        <dbReference type="ARBA" id="ARBA00022955"/>
    </source>
</evidence>
<evidence type="ECO:0000313" key="11">
    <source>
        <dbReference type="Proteomes" id="UP000324585"/>
    </source>
</evidence>
<dbReference type="OMA" id="WVHIRQV"/>
<evidence type="ECO:0000313" key="10">
    <source>
        <dbReference type="EMBL" id="KAA8499368.1"/>
    </source>
</evidence>
<evidence type="ECO:0000256" key="2">
    <source>
        <dbReference type="ARBA" id="ARBA00022516"/>
    </source>
</evidence>
<dbReference type="EC" id="5.4.99.-" evidence="7"/>
<dbReference type="Proteomes" id="UP000324585">
    <property type="component" value="Unassembled WGS sequence"/>
</dbReference>
<evidence type="ECO:0000259" key="9">
    <source>
        <dbReference type="Pfam" id="PF13249"/>
    </source>
</evidence>
<reference evidence="11" key="1">
    <citation type="journal article" date="2019" name="Nat. Commun.">
        <title>Expansion of phycobilisome linker gene families in mesophilic red algae.</title>
        <authorList>
            <person name="Lee J."/>
            <person name="Kim D."/>
            <person name="Bhattacharya D."/>
            <person name="Yoon H.S."/>
        </authorList>
    </citation>
    <scope>NUCLEOTIDE SEQUENCE [LARGE SCALE GENOMIC DNA]</scope>
    <source>
        <strain evidence="11">CCMP 1328</strain>
    </source>
</reference>
<dbReference type="OrthoDB" id="21502at2759"/>
<keyword evidence="6 7" id="KW-0413">Isomerase</keyword>
<dbReference type="AlphaFoldDB" id="A0A5J4Z8A0"/>
<dbReference type="Pfam" id="PF13249">
    <property type="entry name" value="SQHop_cyclase_N"/>
    <property type="match status" value="1"/>
</dbReference>
<dbReference type="SFLD" id="SFLDG01016">
    <property type="entry name" value="Prenyltransferase_Like_2"/>
    <property type="match status" value="1"/>
</dbReference>
<dbReference type="InterPro" id="IPR008930">
    <property type="entry name" value="Terpenoid_cyclase/PrenylTrfase"/>
</dbReference>
<dbReference type="GO" id="GO:0006694">
    <property type="term" value="P:steroid biosynthetic process"/>
    <property type="evidence" value="ECO:0007669"/>
    <property type="project" value="UniProtKB-KW"/>
</dbReference>
<accession>A0A5J4Z8A0</accession>
<dbReference type="EMBL" id="VRMN01000001">
    <property type="protein sequence ID" value="KAA8499368.1"/>
    <property type="molecule type" value="Genomic_DNA"/>
</dbReference>
<evidence type="ECO:0000256" key="7">
    <source>
        <dbReference type="RuleBase" id="RU362003"/>
    </source>
</evidence>
<dbReference type="CDD" id="cd02892">
    <property type="entry name" value="SQCY_1"/>
    <property type="match status" value="1"/>
</dbReference>
<sequence>MWVLRCERGRQWWEYQGALDDGGPGADAEQQRVRGLQQLALREIDERRTLYAKNRAQQRHAGDFVLRTLAKYNVCWDGNPRNRDETDADLHVVPAAIDQHDPLGAAVFRGVRFFGSLQMKDGHWPGDYGGPMFLMPFLIFACHATHTPLGEQHKHEMARYIRNMQNDEGGWGLHIEHHATMFGTVLNYVALRLLNVPADDATCTAARSWIRSHGGATGIPSWGKFWLAVLNLYDWRGLNPLTPEMWCLPYWLPIHPGRYWCHARQVYLPMSYIYGCQFSVPVDDLILSLREELFVQPFHQIEWSKMRNHCCQIDEYFKRPRVQKLFWGILAWYEWCPLFAPLRHALRRTGLRKVIDHVRQEDRNTKWIDIGPVNKVINFLCCFVDNADGADIELHRDRLKDYLWLAEDGMKMQGYNGSQLWDTAFAVQAITESPDIAAHFPNTIAAAHEYLDVAQVLEDVPERDSYYRHISKGAWPFSTSDHGWPISDCSSEGLKATLALQQREMLALIAKRPDAPSLISEERLFDCVNVILSFQNTKWPNCDGGWATYELTRSFAWLELLNPSEIFGDIMIDYTYVECSSACITALVAFQRHFPHHRKDEIADALARGAKFINSIQRADGSWYGSWAVCFTYGTWFGVEALVATGHALRDGCAELRLACEFLLSKQNADDGSWGESYLSSQQREYSQASEGQVVNTAWALLSLCRAEWPDSAPLDRAASFLLRMQMPNGDWPQQLISGVFNRNCMITYINYRCVFSIWALGAYRNYLAARAAPRVETKQ</sequence>
<name>A0A5J4Z8A0_PORPP</name>
<keyword evidence="5" id="KW-0443">Lipid metabolism</keyword>
<dbReference type="InterPro" id="IPR032697">
    <property type="entry name" value="SQ_cyclase_N"/>
</dbReference>
<dbReference type="InterPro" id="IPR002365">
    <property type="entry name" value="Terpene_synthase_CS"/>
</dbReference>
<keyword evidence="11" id="KW-1185">Reference proteome</keyword>
<keyword evidence="2" id="KW-0444">Lipid biosynthesis</keyword>
<feature type="domain" description="Squalene cyclase N-terminal" evidence="9">
    <location>
        <begin position="113"/>
        <end position="404"/>
    </location>
</feature>
<feature type="domain" description="Squalene cyclase C-terminal" evidence="8">
    <location>
        <begin position="418"/>
        <end position="766"/>
    </location>
</feature>
<evidence type="ECO:0000256" key="1">
    <source>
        <dbReference type="ARBA" id="ARBA00009755"/>
    </source>
</evidence>
<proteinExistence type="inferred from homology"/>
<dbReference type="InterPro" id="IPR018333">
    <property type="entry name" value="Squalene_cyclase"/>
</dbReference>
<evidence type="ECO:0000256" key="5">
    <source>
        <dbReference type="ARBA" id="ARBA00023098"/>
    </source>
</evidence>
<evidence type="ECO:0000256" key="3">
    <source>
        <dbReference type="ARBA" id="ARBA00022737"/>
    </source>
</evidence>
<dbReference type="GO" id="GO:0005811">
    <property type="term" value="C:lipid droplet"/>
    <property type="evidence" value="ECO:0007669"/>
    <property type="project" value="InterPro"/>
</dbReference>
<comment type="similarity">
    <text evidence="1 7">Belongs to the terpene cyclase/mutase family.</text>
</comment>
<organism evidence="10 11">
    <name type="scientific">Porphyridium purpureum</name>
    <name type="common">Red alga</name>
    <name type="synonym">Porphyridium cruentum</name>
    <dbReference type="NCBI Taxonomy" id="35688"/>
    <lineage>
        <taxon>Eukaryota</taxon>
        <taxon>Rhodophyta</taxon>
        <taxon>Bangiophyceae</taxon>
        <taxon>Porphyridiales</taxon>
        <taxon>Porphyridiaceae</taxon>
        <taxon>Porphyridium</taxon>
    </lineage>
</organism>
<dbReference type="GO" id="GO:0031559">
    <property type="term" value="F:oxidosqualene cyclase activity"/>
    <property type="evidence" value="ECO:0007669"/>
    <property type="project" value="UniProtKB-ARBA"/>
</dbReference>
<keyword evidence="4" id="KW-0752">Steroid biosynthesis</keyword>
<evidence type="ECO:0000259" key="8">
    <source>
        <dbReference type="Pfam" id="PF13243"/>
    </source>
</evidence>
<comment type="caution">
    <text evidence="10">The sequence shown here is derived from an EMBL/GenBank/DDBJ whole genome shotgun (WGS) entry which is preliminary data.</text>
</comment>
<dbReference type="Gene3D" id="1.50.10.20">
    <property type="match status" value="2"/>
</dbReference>
<evidence type="ECO:0000256" key="6">
    <source>
        <dbReference type="ARBA" id="ARBA00023235"/>
    </source>
</evidence>
<dbReference type="PANTHER" id="PTHR11764:SF20">
    <property type="entry name" value="LANOSTEROL SYNTHASE"/>
    <property type="match status" value="1"/>
</dbReference>
<dbReference type="NCBIfam" id="TIGR01787">
    <property type="entry name" value="squalene_cyclas"/>
    <property type="match status" value="1"/>
</dbReference>
<gene>
    <name evidence="10" type="ORF">FVE85_6953</name>
</gene>
<keyword evidence="3" id="KW-0677">Repeat</keyword>